<reference evidence="2" key="2">
    <citation type="submission" date="2025-09" db="UniProtKB">
        <authorList>
            <consortium name="Ensembl"/>
        </authorList>
    </citation>
    <scope>IDENTIFICATION</scope>
</reference>
<dbReference type="Proteomes" id="UP000694417">
    <property type="component" value="Unplaced"/>
</dbReference>
<name>A0A8D2H787_UROPR</name>
<reference evidence="2" key="1">
    <citation type="submission" date="2025-08" db="UniProtKB">
        <authorList>
            <consortium name="Ensembl"/>
        </authorList>
    </citation>
    <scope>IDENTIFICATION</scope>
</reference>
<evidence type="ECO:0000313" key="2">
    <source>
        <dbReference type="Ensembl" id="ENSUPAP00010011191.1"/>
    </source>
</evidence>
<sequence>MEWLRNQKSEVGKAQQEQAIRPAMEAKKAKQAFEKGAMTVAKASTSKSKPVKVLLHEFENAKLADQILK</sequence>
<proteinExistence type="predicted"/>
<feature type="compositionally biased region" description="Basic and acidic residues" evidence="1">
    <location>
        <begin position="1"/>
        <end position="11"/>
    </location>
</feature>
<keyword evidence="3" id="KW-1185">Reference proteome</keyword>
<organism evidence="2 3">
    <name type="scientific">Urocitellus parryii</name>
    <name type="common">Arctic ground squirrel</name>
    <name type="synonym">Spermophilus parryii</name>
    <dbReference type="NCBI Taxonomy" id="9999"/>
    <lineage>
        <taxon>Eukaryota</taxon>
        <taxon>Metazoa</taxon>
        <taxon>Chordata</taxon>
        <taxon>Craniata</taxon>
        <taxon>Vertebrata</taxon>
        <taxon>Euteleostomi</taxon>
        <taxon>Mammalia</taxon>
        <taxon>Eutheria</taxon>
        <taxon>Euarchontoglires</taxon>
        <taxon>Glires</taxon>
        <taxon>Rodentia</taxon>
        <taxon>Sciuromorpha</taxon>
        <taxon>Sciuridae</taxon>
        <taxon>Xerinae</taxon>
        <taxon>Marmotini</taxon>
        <taxon>Urocitellus</taxon>
    </lineage>
</organism>
<accession>A0A8D2H787</accession>
<protein>
    <submittedName>
        <fullName evidence="2">Uncharacterized protein</fullName>
    </submittedName>
</protein>
<dbReference type="AlphaFoldDB" id="A0A8D2H787"/>
<evidence type="ECO:0000256" key="1">
    <source>
        <dbReference type="SAM" id="MobiDB-lite"/>
    </source>
</evidence>
<dbReference type="Ensembl" id="ENSUPAT00010012855.1">
    <property type="protein sequence ID" value="ENSUPAP00010011191.1"/>
    <property type="gene ID" value="ENSUPAG00010009075.1"/>
</dbReference>
<evidence type="ECO:0000313" key="3">
    <source>
        <dbReference type="Proteomes" id="UP000694417"/>
    </source>
</evidence>
<feature type="region of interest" description="Disordered" evidence="1">
    <location>
        <begin position="1"/>
        <end position="21"/>
    </location>
</feature>